<gene>
    <name evidence="1" type="ORF">HDID_LOCUS8573</name>
</gene>
<sequence length="115" mass="13528">MAQRIALRNVTVRLQLRRHRLWASMKLFPVLLHWDLKISQDAKQIFGSTGSSGFKQRTDWLPVFKIEIPHLKEIRAKVLKCEVAERMQMVVEREEVVLFNQEENCLSELMINGKP</sequence>
<dbReference type="WBParaSite" id="HDID_0000857501-mRNA-1">
    <property type="protein sequence ID" value="HDID_0000857501-mRNA-1"/>
    <property type="gene ID" value="HDID_0000857501"/>
</dbReference>
<proteinExistence type="predicted"/>
<name>A0A0R3ST75_HYMDI</name>
<accession>A0A0R3ST75</accession>
<reference evidence="1 2" key="2">
    <citation type="submission" date="2018-11" db="EMBL/GenBank/DDBJ databases">
        <authorList>
            <consortium name="Pathogen Informatics"/>
        </authorList>
    </citation>
    <scope>NUCLEOTIDE SEQUENCE [LARGE SCALE GENOMIC DNA]</scope>
</reference>
<dbReference type="AlphaFoldDB" id="A0A0R3ST75"/>
<dbReference type="EMBL" id="UYSG01011101">
    <property type="protein sequence ID" value="VDL60891.1"/>
    <property type="molecule type" value="Genomic_DNA"/>
</dbReference>
<protein>
    <submittedName>
        <fullName evidence="3">SHSP domain-containing protein</fullName>
    </submittedName>
</protein>
<dbReference type="Proteomes" id="UP000274504">
    <property type="component" value="Unassembled WGS sequence"/>
</dbReference>
<organism evidence="3">
    <name type="scientific">Hymenolepis diminuta</name>
    <name type="common">Rat tapeworm</name>
    <dbReference type="NCBI Taxonomy" id="6216"/>
    <lineage>
        <taxon>Eukaryota</taxon>
        <taxon>Metazoa</taxon>
        <taxon>Spiralia</taxon>
        <taxon>Lophotrochozoa</taxon>
        <taxon>Platyhelminthes</taxon>
        <taxon>Cestoda</taxon>
        <taxon>Eucestoda</taxon>
        <taxon>Cyclophyllidea</taxon>
        <taxon>Hymenolepididae</taxon>
        <taxon>Hymenolepis</taxon>
    </lineage>
</organism>
<evidence type="ECO:0000313" key="2">
    <source>
        <dbReference type="Proteomes" id="UP000274504"/>
    </source>
</evidence>
<evidence type="ECO:0000313" key="1">
    <source>
        <dbReference type="EMBL" id="VDL60891.1"/>
    </source>
</evidence>
<evidence type="ECO:0000313" key="3">
    <source>
        <dbReference type="WBParaSite" id="HDID_0000857501-mRNA-1"/>
    </source>
</evidence>
<reference evidence="3" key="1">
    <citation type="submission" date="2017-02" db="UniProtKB">
        <authorList>
            <consortium name="WormBaseParasite"/>
        </authorList>
    </citation>
    <scope>IDENTIFICATION</scope>
</reference>